<feature type="domain" description="RNA polymerase sigma-70 region 2" evidence="7">
    <location>
        <begin position="24"/>
        <end position="86"/>
    </location>
</feature>
<feature type="domain" description="RNA polymerase sigma factor 70 region 4 type 2" evidence="8">
    <location>
        <begin position="118"/>
        <end position="167"/>
    </location>
</feature>
<organism evidence="9 10">
    <name type="scientific">Algoriphagus halophilus</name>
    <dbReference type="NCBI Taxonomy" id="226505"/>
    <lineage>
        <taxon>Bacteria</taxon>
        <taxon>Pseudomonadati</taxon>
        <taxon>Bacteroidota</taxon>
        <taxon>Cytophagia</taxon>
        <taxon>Cytophagales</taxon>
        <taxon>Cyclobacteriaceae</taxon>
        <taxon>Algoriphagus</taxon>
    </lineage>
</organism>
<keyword evidence="4" id="KW-0238">DNA-binding</keyword>
<evidence type="ECO:0000259" key="7">
    <source>
        <dbReference type="Pfam" id="PF04542"/>
    </source>
</evidence>
<dbReference type="InterPro" id="IPR013325">
    <property type="entry name" value="RNA_pol_sigma_r2"/>
</dbReference>
<dbReference type="InterPro" id="IPR013249">
    <property type="entry name" value="RNA_pol_sigma70_r4_t2"/>
</dbReference>
<dbReference type="PANTHER" id="PTHR43133:SF8">
    <property type="entry name" value="RNA POLYMERASE SIGMA FACTOR HI_1459-RELATED"/>
    <property type="match status" value="1"/>
</dbReference>
<protein>
    <submittedName>
        <fullName evidence="9">RNA polymerase sigma-70 factor, ECF subfamily</fullName>
    </submittedName>
</protein>
<evidence type="ECO:0000259" key="8">
    <source>
        <dbReference type="Pfam" id="PF08281"/>
    </source>
</evidence>
<evidence type="ECO:0000256" key="4">
    <source>
        <dbReference type="ARBA" id="ARBA00023125"/>
    </source>
</evidence>
<dbReference type="InterPro" id="IPR013324">
    <property type="entry name" value="RNA_pol_sigma_r3/r4-like"/>
</dbReference>
<dbReference type="InterPro" id="IPR014284">
    <property type="entry name" value="RNA_pol_sigma-70_dom"/>
</dbReference>
<dbReference type="STRING" id="226505.SAMN05444394_1961"/>
<dbReference type="Pfam" id="PF08281">
    <property type="entry name" value="Sigma70_r4_2"/>
    <property type="match status" value="1"/>
</dbReference>
<evidence type="ECO:0000256" key="3">
    <source>
        <dbReference type="ARBA" id="ARBA00023082"/>
    </source>
</evidence>
<evidence type="ECO:0000256" key="6">
    <source>
        <dbReference type="SAM" id="Coils"/>
    </source>
</evidence>
<evidence type="ECO:0000313" key="10">
    <source>
        <dbReference type="Proteomes" id="UP000185221"/>
    </source>
</evidence>
<dbReference type="GO" id="GO:0016987">
    <property type="term" value="F:sigma factor activity"/>
    <property type="evidence" value="ECO:0007669"/>
    <property type="project" value="UniProtKB-KW"/>
</dbReference>
<dbReference type="OrthoDB" id="655312at2"/>
<dbReference type="GO" id="GO:0003677">
    <property type="term" value="F:DNA binding"/>
    <property type="evidence" value="ECO:0007669"/>
    <property type="project" value="UniProtKB-KW"/>
</dbReference>
<dbReference type="GO" id="GO:0006352">
    <property type="term" value="P:DNA-templated transcription initiation"/>
    <property type="evidence" value="ECO:0007669"/>
    <property type="project" value="InterPro"/>
</dbReference>
<evidence type="ECO:0000256" key="5">
    <source>
        <dbReference type="ARBA" id="ARBA00023163"/>
    </source>
</evidence>
<sequence>MIPTHTDTIKNFSKGDREAIETMYYQYKPSVMRFVLSMVKDAEEAEVIYHNVFLKILRKRKELDSEKSIKSYIFTISKNEVIDYFNHLNSNRKKAEEFYNNRIERPVDLKLEEEALMNRLEDAIDLLTDQRKKVIQLSYFENLSYQEIAERMLISKNTVKNHLIKAKISLRHYLTI</sequence>
<dbReference type="Proteomes" id="UP000185221">
    <property type="component" value="Unassembled WGS sequence"/>
</dbReference>
<comment type="similarity">
    <text evidence="1">Belongs to the sigma-70 factor family. ECF subfamily.</text>
</comment>
<dbReference type="CDD" id="cd06171">
    <property type="entry name" value="Sigma70_r4"/>
    <property type="match status" value="1"/>
</dbReference>
<keyword evidence="2" id="KW-0805">Transcription regulation</keyword>
<keyword evidence="10" id="KW-1185">Reference proteome</keyword>
<reference evidence="10" key="1">
    <citation type="submission" date="2016-11" db="EMBL/GenBank/DDBJ databases">
        <authorList>
            <person name="Varghese N."/>
            <person name="Submissions S."/>
        </authorList>
    </citation>
    <scope>NUCLEOTIDE SEQUENCE [LARGE SCALE GENOMIC DNA]</scope>
    <source>
        <strain evidence="10">DSM 15292</strain>
    </source>
</reference>
<dbReference type="Pfam" id="PF04542">
    <property type="entry name" value="Sigma70_r2"/>
    <property type="match status" value="1"/>
</dbReference>
<dbReference type="EMBL" id="FSRC01000001">
    <property type="protein sequence ID" value="SIN80578.1"/>
    <property type="molecule type" value="Genomic_DNA"/>
</dbReference>
<dbReference type="InterPro" id="IPR036388">
    <property type="entry name" value="WH-like_DNA-bd_sf"/>
</dbReference>
<dbReference type="SUPFAM" id="SSF88946">
    <property type="entry name" value="Sigma2 domain of RNA polymerase sigma factors"/>
    <property type="match status" value="1"/>
</dbReference>
<name>A0A1N6EC11_9BACT</name>
<evidence type="ECO:0000256" key="1">
    <source>
        <dbReference type="ARBA" id="ARBA00010641"/>
    </source>
</evidence>
<evidence type="ECO:0000256" key="2">
    <source>
        <dbReference type="ARBA" id="ARBA00023015"/>
    </source>
</evidence>
<proteinExistence type="inferred from homology"/>
<dbReference type="AlphaFoldDB" id="A0A1N6EC11"/>
<evidence type="ECO:0000313" key="9">
    <source>
        <dbReference type="EMBL" id="SIN80578.1"/>
    </source>
</evidence>
<dbReference type="Gene3D" id="1.10.10.10">
    <property type="entry name" value="Winged helix-like DNA-binding domain superfamily/Winged helix DNA-binding domain"/>
    <property type="match status" value="1"/>
</dbReference>
<keyword evidence="3" id="KW-0731">Sigma factor</keyword>
<gene>
    <name evidence="9" type="ORF">SAMN05444394_1961</name>
</gene>
<keyword evidence="5" id="KW-0804">Transcription</keyword>
<dbReference type="InterPro" id="IPR007627">
    <property type="entry name" value="RNA_pol_sigma70_r2"/>
</dbReference>
<accession>A0A1N6EC11</accession>
<dbReference type="NCBIfam" id="TIGR02937">
    <property type="entry name" value="sigma70-ECF"/>
    <property type="match status" value="1"/>
</dbReference>
<dbReference type="SUPFAM" id="SSF88659">
    <property type="entry name" value="Sigma3 and sigma4 domains of RNA polymerase sigma factors"/>
    <property type="match status" value="1"/>
</dbReference>
<dbReference type="PANTHER" id="PTHR43133">
    <property type="entry name" value="RNA POLYMERASE ECF-TYPE SIGMA FACTO"/>
    <property type="match status" value="1"/>
</dbReference>
<keyword evidence="6" id="KW-0175">Coiled coil</keyword>
<dbReference type="RefSeq" id="WP_074225202.1">
    <property type="nucleotide sequence ID" value="NZ_FSRC01000001.1"/>
</dbReference>
<feature type="coiled-coil region" evidence="6">
    <location>
        <begin position="110"/>
        <end position="137"/>
    </location>
</feature>
<dbReference type="InterPro" id="IPR039425">
    <property type="entry name" value="RNA_pol_sigma-70-like"/>
</dbReference>
<dbReference type="Gene3D" id="1.10.1740.10">
    <property type="match status" value="1"/>
</dbReference>